<proteinExistence type="predicted"/>
<reference evidence="2" key="2">
    <citation type="submission" date="2023-05" db="EMBL/GenBank/DDBJ databases">
        <authorList>
            <consortium name="Lawrence Berkeley National Laboratory"/>
            <person name="Steindorff A."/>
            <person name="Hensen N."/>
            <person name="Bonometti L."/>
            <person name="Westerberg I."/>
            <person name="Brannstrom I.O."/>
            <person name="Guillou S."/>
            <person name="Cros-Aarteil S."/>
            <person name="Calhoun S."/>
            <person name="Haridas S."/>
            <person name="Kuo A."/>
            <person name="Mondo S."/>
            <person name="Pangilinan J."/>
            <person name="Riley R."/>
            <person name="Labutti K."/>
            <person name="Andreopoulos B."/>
            <person name="Lipzen A."/>
            <person name="Chen C."/>
            <person name="Yanf M."/>
            <person name="Daum C."/>
            <person name="Ng V."/>
            <person name="Clum A."/>
            <person name="Ohm R."/>
            <person name="Martin F."/>
            <person name="Silar P."/>
            <person name="Natvig D."/>
            <person name="Lalanne C."/>
            <person name="Gautier V."/>
            <person name="Ament-Velasquez S.L."/>
            <person name="Kruys A."/>
            <person name="Hutchinson M.I."/>
            <person name="Powell A.J."/>
            <person name="Barry K."/>
            <person name="Miller A.N."/>
            <person name="Grigoriev I.V."/>
            <person name="Debuchy R."/>
            <person name="Gladieux P."/>
            <person name="Thoren M.H."/>
            <person name="Johannesson H."/>
        </authorList>
    </citation>
    <scope>NUCLEOTIDE SEQUENCE</scope>
    <source>
        <strain evidence="2">CBS 990.96</strain>
    </source>
</reference>
<comment type="caution">
    <text evidence="2">The sequence shown here is derived from an EMBL/GenBank/DDBJ whole genome shotgun (WGS) entry which is preliminary data.</text>
</comment>
<feature type="region of interest" description="Disordered" evidence="1">
    <location>
        <begin position="502"/>
        <end position="526"/>
    </location>
</feature>
<feature type="region of interest" description="Disordered" evidence="1">
    <location>
        <begin position="752"/>
        <end position="772"/>
    </location>
</feature>
<organism evidence="2 3">
    <name type="scientific">Podospora fimiseda</name>
    <dbReference type="NCBI Taxonomy" id="252190"/>
    <lineage>
        <taxon>Eukaryota</taxon>
        <taxon>Fungi</taxon>
        <taxon>Dikarya</taxon>
        <taxon>Ascomycota</taxon>
        <taxon>Pezizomycotina</taxon>
        <taxon>Sordariomycetes</taxon>
        <taxon>Sordariomycetidae</taxon>
        <taxon>Sordariales</taxon>
        <taxon>Podosporaceae</taxon>
        <taxon>Podospora</taxon>
    </lineage>
</organism>
<sequence>MATKSNLVKDLYATLREAFGNGENEFFQMEMPARLLEMGNYHYDGSDKLNSQQLKPPSVAEAEFRLANGMLNLTSLVGGPNGSKMAESYEQVLFGLAPANANTSAELDKLVPDQQKIFEWLYEEVDNFDPPASDLLSLLPEDKNLPPRPAPIVDKNKSPQVHKLRDPLQTPKIPRIDLYQKLLDVYESERFRWTDFKNSARPSDDADMSKWSAYDRLLTTYAPVIDAKLEGLWAVLLVRGQYHRVRKYISYLDIQTAGEALQRAKESLRASVARSIDDAEDIYPVVLTPNNWAKYLSTNFRPEDLLSNVENTLLRLHDAEKQRSLLSSRRNALELGKQNIKALEKAASDAGEALRTAETNMVKGYGEAAINLIKMYFDVKTKKAQDKVAAVKGLGDSSKQELTDALAKAEAGPLTDEQWNSLKDMQAKCLQNQANVASAEDAYSNAMLAASKARGEDPTNSLEVITEQIQSLSIDIEYYKKALEGAENPLGVPITKLNAAGNTEGQTQTPVDPAQKPNTAPVAPPSQDGAASVWQWFVFNSTTSTSESVKLSSSSVSHSDWSVGLWFGSGSGHSDKAESSSSSKATSSNTNIQIGFRAMKVVIDRPWFNAQLLGQTGEFFNFNSTKISSKKPSEVHKTLADGEPFDASDCMLPSWTTAFVVVKDVHIILSKTDSWSDSEISDMQKSSSEGGGFLCFQASKSSASSDHRDAFAMRHEDKNIDIRIPAPQILGWLTQLAPEDVSLKSYTPLSEKEFAKPMKEGEPDKPTPEPGN</sequence>
<dbReference type="EMBL" id="MU865584">
    <property type="protein sequence ID" value="KAK4221114.1"/>
    <property type="molecule type" value="Genomic_DNA"/>
</dbReference>
<gene>
    <name evidence="2" type="ORF">QBC38DRAFT_492703</name>
</gene>
<evidence type="ECO:0000313" key="3">
    <source>
        <dbReference type="Proteomes" id="UP001301958"/>
    </source>
</evidence>
<keyword evidence="3" id="KW-1185">Reference proteome</keyword>
<dbReference type="AlphaFoldDB" id="A0AAN6YL55"/>
<accession>A0AAN6YL55</accession>
<evidence type="ECO:0000313" key="2">
    <source>
        <dbReference type="EMBL" id="KAK4221114.1"/>
    </source>
</evidence>
<protein>
    <submittedName>
        <fullName evidence="2">Uncharacterized protein</fullName>
    </submittedName>
</protein>
<evidence type="ECO:0000256" key="1">
    <source>
        <dbReference type="SAM" id="MobiDB-lite"/>
    </source>
</evidence>
<reference evidence="2" key="1">
    <citation type="journal article" date="2023" name="Mol. Phylogenet. Evol.">
        <title>Genome-scale phylogeny and comparative genomics of the fungal order Sordariales.</title>
        <authorList>
            <person name="Hensen N."/>
            <person name="Bonometti L."/>
            <person name="Westerberg I."/>
            <person name="Brannstrom I.O."/>
            <person name="Guillou S."/>
            <person name="Cros-Aarteil S."/>
            <person name="Calhoun S."/>
            <person name="Haridas S."/>
            <person name="Kuo A."/>
            <person name="Mondo S."/>
            <person name="Pangilinan J."/>
            <person name="Riley R."/>
            <person name="LaButti K."/>
            <person name="Andreopoulos B."/>
            <person name="Lipzen A."/>
            <person name="Chen C."/>
            <person name="Yan M."/>
            <person name="Daum C."/>
            <person name="Ng V."/>
            <person name="Clum A."/>
            <person name="Steindorff A."/>
            <person name="Ohm R.A."/>
            <person name="Martin F."/>
            <person name="Silar P."/>
            <person name="Natvig D.O."/>
            <person name="Lalanne C."/>
            <person name="Gautier V."/>
            <person name="Ament-Velasquez S.L."/>
            <person name="Kruys A."/>
            <person name="Hutchinson M.I."/>
            <person name="Powell A.J."/>
            <person name="Barry K."/>
            <person name="Miller A.N."/>
            <person name="Grigoriev I.V."/>
            <person name="Debuchy R."/>
            <person name="Gladieux P."/>
            <person name="Hiltunen Thoren M."/>
            <person name="Johannesson H."/>
        </authorList>
    </citation>
    <scope>NUCLEOTIDE SEQUENCE</scope>
    <source>
        <strain evidence="2">CBS 990.96</strain>
    </source>
</reference>
<name>A0AAN6YL55_9PEZI</name>
<dbReference type="Proteomes" id="UP001301958">
    <property type="component" value="Unassembled WGS sequence"/>
</dbReference>